<protein>
    <submittedName>
        <fullName evidence="1">Uncharacterized protein</fullName>
    </submittedName>
</protein>
<dbReference type="Proteomes" id="UP000698752">
    <property type="component" value="Unassembled WGS sequence"/>
</dbReference>
<accession>A0ABS5EHE6</accession>
<reference evidence="2" key="1">
    <citation type="journal article" date="2021" name="Syst. Appl. Microbiol.">
        <title>Roseomonas hellenica sp. nov., isolated from roots of wild-growing Alkanna tinctoria.</title>
        <authorList>
            <person name="Rat A."/>
            <person name="Naranjo H.D."/>
            <person name="Lebbe L."/>
            <person name="Cnockaert M."/>
            <person name="Krigas N."/>
            <person name="Grigoriadou K."/>
            <person name="Maloupa E."/>
            <person name="Willems A."/>
        </authorList>
    </citation>
    <scope>NUCLEOTIDE SEQUENCE [LARGE SCALE GENOMIC DNA]</scope>
    <source>
        <strain evidence="2">LMG 31159</strain>
    </source>
</reference>
<comment type="caution">
    <text evidence="1">The sequence shown here is derived from an EMBL/GenBank/DDBJ whole genome shotgun (WGS) entry which is preliminary data.</text>
</comment>
<evidence type="ECO:0000313" key="1">
    <source>
        <dbReference type="EMBL" id="MBR0650456.1"/>
    </source>
</evidence>
<organism evidence="1 2">
    <name type="scientific">Neoroseomonas terrae</name>
    <dbReference type="NCBI Taxonomy" id="424799"/>
    <lineage>
        <taxon>Bacteria</taxon>
        <taxon>Pseudomonadati</taxon>
        <taxon>Pseudomonadota</taxon>
        <taxon>Alphaproteobacteria</taxon>
        <taxon>Acetobacterales</taxon>
        <taxon>Acetobacteraceae</taxon>
        <taxon>Neoroseomonas</taxon>
    </lineage>
</organism>
<keyword evidence="2" id="KW-1185">Reference proteome</keyword>
<proteinExistence type="predicted"/>
<evidence type="ECO:0000313" key="2">
    <source>
        <dbReference type="Proteomes" id="UP000698752"/>
    </source>
</evidence>
<dbReference type="RefSeq" id="WP_211869125.1">
    <property type="nucleotide sequence ID" value="NZ_JAAEDI010000012.1"/>
</dbReference>
<name>A0ABS5EHE6_9PROT</name>
<sequence length="400" mass="43612">MSDSDRIDPATVPLELLQRYVRAQGWRNATRAEVASPEVSRDGEEAFRSFLEARSAAHVDYRLMVNPADGLAGVKLVVPVDTKGPDFLSRIDRAVRLLAAIEGRAAGVVARAIRSVGFDAMFSRLPDIMVQSDTVSLKTATDHIAAFKSALVSTAMTEHRPVSHYDQPSKAATDYAEACRFGHTFRGSFGFSIESPLERRDGDPLLADVEPTPPFERRVVARFVRGLRAVAAAGSTRDLEPLMDGPEHGFGANAYEAVASLIETSGVGFAIDVSLSPEWLAPPDIGKQASVSLAPIHAEVAREAGRALRRRLTPEFVEIVGMVVTLRSEQNPQLLDPRGSQVLTVKWTSPKHGEIRTQVRVSAEDYLAAIRAHQEGQAIRVKGTLEHRHGWVLVDPSPLH</sequence>
<dbReference type="EMBL" id="JAAEDI010000012">
    <property type="protein sequence ID" value="MBR0650456.1"/>
    <property type="molecule type" value="Genomic_DNA"/>
</dbReference>
<gene>
    <name evidence="1" type="ORF">GXW78_12340</name>
</gene>